<comment type="caution">
    <text evidence="8">The sequence shown here is derived from an EMBL/GenBank/DDBJ whole genome shotgun (WGS) entry which is preliminary data.</text>
</comment>
<gene>
    <name evidence="8" type="ORF">ADIARSV_2775</name>
</gene>
<dbReference type="Pfam" id="PF17804">
    <property type="entry name" value="TSP_NTD"/>
    <property type="match status" value="1"/>
</dbReference>
<dbReference type="GO" id="GO:0007165">
    <property type="term" value="P:signal transduction"/>
    <property type="evidence" value="ECO:0007669"/>
    <property type="project" value="TreeGrafter"/>
</dbReference>
<dbReference type="Gene3D" id="2.30.42.10">
    <property type="match status" value="1"/>
</dbReference>
<dbReference type="Pfam" id="PF03572">
    <property type="entry name" value="Peptidase_S41"/>
    <property type="match status" value="1"/>
</dbReference>
<dbReference type="InterPro" id="IPR040573">
    <property type="entry name" value="TSP_N"/>
</dbReference>
<dbReference type="FunFam" id="3.90.226.10:FF:000090">
    <property type="entry name" value="Tail-specific protease"/>
    <property type="match status" value="1"/>
</dbReference>
<sequence length="712" mass="80445">MDFKSLKEMLKKIFLALFIVAFIACNATPRVDMDTEGLKPDASQSLVAKELVKIIEGAHYKKVKVDDSLSSQVLDRYLKQLDEGHSYLLASDIKDFEKYRFTFDDDLRDGDLSAFFHIFNVFQTRYTDRLKYSLTQVDKPYDFTKNETYTYNREKLPWLSSIEASNELWSKRVESDLLSLKLSGTDAKKNAETLKTRYKNLLSQTEKLNNQDAFQVIMNSFTEAIDPHTNYFIPQRAQAFNEEMSRTFEGIGASLQLENEVIKIISIVPGGPAFKAKTLHVNDKILGVAQGKDGEFVDVRGWRLDNSVSKIKGPRGTVVRLKIIPAGQEISSQPKIVTLVRDKVVMEDQSAKKTVKTIIQNGKTYKIGVIEVPAFYMNFKDYQAGDPNYKSTTRDVRMIIDTLKRDKVDGIVIDLRTNGGGSLMEAIELTGLFIKKGPVVQVRNPRSTEVSDDDDPSISWTGPLGVMVDRFSASASEIFAAAIQDYNRGIIMGTQTYGKGTVQSALDLSRYISTVDQLLNKVKDTDKNTTATEGPKFGQINLTIAKFYRINGSSTQHKGVIPDIQFPMIFSADKYGESSEPSALPFDSISPANYTAVANLKPINVQLVKLHDARMKTSSEYKYLLEDISEFKKRENEFEVTLNEAKLKQEREVQETRSLVRDNQRRAIKGLPPLKKGEVKKGDDYDFVQDESLKTMADFIRLNQTGQFTMVY</sequence>
<feature type="domain" description="PDZ" evidence="6">
    <location>
        <begin position="249"/>
        <end position="327"/>
    </location>
</feature>
<dbReference type="Pfam" id="PF00595">
    <property type="entry name" value="PDZ"/>
    <property type="match status" value="1"/>
</dbReference>
<keyword evidence="4 5" id="KW-0720">Serine protease</keyword>
<evidence type="ECO:0000259" key="7">
    <source>
        <dbReference type="SMART" id="SM00245"/>
    </source>
</evidence>
<dbReference type="InterPro" id="IPR036034">
    <property type="entry name" value="PDZ_sf"/>
</dbReference>
<dbReference type="eggNOG" id="COG0793">
    <property type="taxonomic scope" value="Bacteria"/>
</dbReference>
<dbReference type="CDD" id="cd06782">
    <property type="entry name" value="cpPDZ_CPP-like"/>
    <property type="match status" value="1"/>
</dbReference>
<dbReference type="SMART" id="SM00228">
    <property type="entry name" value="PDZ"/>
    <property type="match status" value="1"/>
</dbReference>
<evidence type="ECO:0000313" key="9">
    <source>
        <dbReference type="Proteomes" id="UP000014174"/>
    </source>
</evidence>
<dbReference type="GO" id="GO:0030288">
    <property type="term" value="C:outer membrane-bounded periplasmic space"/>
    <property type="evidence" value="ECO:0007669"/>
    <property type="project" value="TreeGrafter"/>
</dbReference>
<dbReference type="SUPFAM" id="SSF52096">
    <property type="entry name" value="ClpP/crotonase"/>
    <property type="match status" value="1"/>
</dbReference>
<proteinExistence type="inferred from homology"/>
<dbReference type="AlphaFoldDB" id="R9GYK5"/>
<dbReference type="NCBIfam" id="TIGR00225">
    <property type="entry name" value="prc"/>
    <property type="match status" value="1"/>
</dbReference>
<dbReference type="Proteomes" id="UP000014174">
    <property type="component" value="Unassembled WGS sequence"/>
</dbReference>
<reference evidence="8 9" key="1">
    <citation type="journal article" date="2013" name="Genome Announc.">
        <title>Draft Genome Sequence of Arcticibacter svalbardensis Strain MN12-7T, a Member of the Family Sphingobacteriaceae Isolated from an Arctic Soil Sample.</title>
        <authorList>
            <person name="Shivaji S."/>
            <person name="Ara S."/>
            <person name="Prasad S."/>
            <person name="Manasa B.P."/>
            <person name="Begum Z."/>
            <person name="Singh A."/>
            <person name="Kumar Pinnaka A."/>
        </authorList>
    </citation>
    <scope>NUCLEOTIDE SEQUENCE [LARGE SCALE GENOMIC DNA]</scope>
    <source>
        <strain evidence="8 9">MN12-7</strain>
    </source>
</reference>
<dbReference type="PROSITE" id="PS51257">
    <property type="entry name" value="PROKAR_LIPOPROTEIN"/>
    <property type="match status" value="1"/>
</dbReference>
<protein>
    <submittedName>
        <fullName evidence="8">Tail-specific protease</fullName>
        <ecNumber evidence="8">3.4.21.102</ecNumber>
    </submittedName>
</protein>
<dbReference type="PANTHER" id="PTHR32060">
    <property type="entry name" value="TAIL-SPECIFIC PROTEASE"/>
    <property type="match status" value="1"/>
</dbReference>
<evidence type="ECO:0000256" key="3">
    <source>
        <dbReference type="ARBA" id="ARBA00022801"/>
    </source>
</evidence>
<dbReference type="OrthoDB" id="9812068at2"/>
<dbReference type="GO" id="GO:0004252">
    <property type="term" value="F:serine-type endopeptidase activity"/>
    <property type="evidence" value="ECO:0007669"/>
    <property type="project" value="UniProtKB-EC"/>
</dbReference>
<dbReference type="CDD" id="cd07560">
    <property type="entry name" value="Peptidase_S41_CPP"/>
    <property type="match status" value="1"/>
</dbReference>
<keyword evidence="2 5" id="KW-0645">Protease</keyword>
<evidence type="ECO:0000256" key="2">
    <source>
        <dbReference type="ARBA" id="ARBA00022670"/>
    </source>
</evidence>
<evidence type="ECO:0000256" key="5">
    <source>
        <dbReference type="RuleBase" id="RU004404"/>
    </source>
</evidence>
<dbReference type="InterPro" id="IPR029045">
    <property type="entry name" value="ClpP/crotonase-like_dom_sf"/>
</dbReference>
<dbReference type="InterPro" id="IPR001478">
    <property type="entry name" value="PDZ"/>
</dbReference>
<dbReference type="Gene3D" id="3.90.226.10">
    <property type="entry name" value="2-enoyl-CoA Hydratase, Chain A, domain 1"/>
    <property type="match status" value="1"/>
</dbReference>
<evidence type="ECO:0000259" key="6">
    <source>
        <dbReference type="SMART" id="SM00228"/>
    </source>
</evidence>
<name>R9GYK5_9SPHI</name>
<evidence type="ECO:0000313" key="8">
    <source>
        <dbReference type="EMBL" id="EOR94059.1"/>
    </source>
</evidence>
<dbReference type="PATRIC" id="fig|1150600.3.peg.2748"/>
<evidence type="ECO:0000256" key="1">
    <source>
        <dbReference type="ARBA" id="ARBA00009179"/>
    </source>
</evidence>
<keyword evidence="3 5" id="KW-0378">Hydrolase</keyword>
<evidence type="ECO:0000256" key="4">
    <source>
        <dbReference type="ARBA" id="ARBA00022825"/>
    </source>
</evidence>
<dbReference type="InterPro" id="IPR020992">
    <property type="entry name" value="Tail_Prtase_C"/>
</dbReference>
<feature type="domain" description="Tail specific protease" evidence="7">
    <location>
        <begin position="332"/>
        <end position="567"/>
    </location>
</feature>
<dbReference type="SMART" id="SM00245">
    <property type="entry name" value="TSPc"/>
    <property type="match status" value="1"/>
</dbReference>
<dbReference type="SUPFAM" id="SSF50156">
    <property type="entry name" value="PDZ domain-like"/>
    <property type="match status" value="1"/>
</dbReference>
<dbReference type="Pfam" id="PF11818">
    <property type="entry name" value="DUF3340"/>
    <property type="match status" value="1"/>
</dbReference>
<dbReference type="EC" id="3.4.21.102" evidence="8"/>
<dbReference type="STRING" id="1150600.ADIARSV_2775"/>
<dbReference type="GO" id="GO:0006508">
    <property type="term" value="P:proteolysis"/>
    <property type="evidence" value="ECO:0007669"/>
    <property type="project" value="UniProtKB-KW"/>
</dbReference>
<organism evidence="8 9">
    <name type="scientific">Arcticibacter svalbardensis MN12-7</name>
    <dbReference type="NCBI Taxonomy" id="1150600"/>
    <lineage>
        <taxon>Bacteria</taxon>
        <taxon>Pseudomonadati</taxon>
        <taxon>Bacteroidota</taxon>
        <taxon>Sphingobacteriia</taxon>
        <taxon>Sphingobacteriales</taxon>
        <taxon>Sphingobacteriaceae</taxon>
        <taxon>Arcticibacter</taxon>
    </lineage>
</organism>
<dbReference type="InterPro" id="IPR004447">
    <property type="entry name" value="Peptidase_S41A"/>
</dbReference>
<dbReference type="EMBL" id="AQPN01000099">
    <property type="protein sequence ID" value="EOR94059.1"/>
    <property type="molecule type" value="Genomic_DNA"/>
</dbReference>
<keyword evidence="9" id="KW-1185">Reference proteome</keyword>
<accession>R9GYK5</accession>
<dbReference type="PANTHER" id="PTHR32060:SF22">
    <property type="entry name" value="CARBOXYL-TERMINAL-PROCESSING PEPTIDASE 3, CHLOROPLASTIC"/>
    <property type="match status" value="1"/>
</dbReference>
<comment type="similarity">
    <text evidence="1 5">Belongs to the peptidase S41A family.</text>
</comment>
<dbReference type="InterPro" id="IPR005151">
    <property type="entry name" value="Tail-specific_protease"/>
</dbReference>